<organism evidence="2 3">
    <name type="scientific">Prorocentrum cordatum</name>
    <dbReference type="NCBI Taxonomy" id="2364126"/>
    <lineage>
        <taxon>Eukaryota</taxon>
        <taxon>Sar</taxon>
        <taxon>Alveolata</taxon>
        <taxon>Dinophyceae</taxon>
        <taxon>Prorocentrales</taxon>
        <taxon>Prorocentraceae</taxon>
        <taxon>Prorocentrum</taxon>
    </lineage>
</organism>
<name>A0ABN9Q7M8_9DINO</name>
<accession>A0ABN9Q7M8</accession>
<feature type="region of interest" description="Disordered" evidence="1">
    <location>
        <begin position="56"/>
        <end position="123"/>
    </location>
</feature>
<dbReference type="Proteomes" id="UP001189429">
    <property type="component" value="Unassembled WGS sequence"/>
</dbReference>
<gene>
    <name evidence="2" type="ORF">PCOR1329_LOCUS7660</name>
</gene>
<comment type="caution">
    <text evidence="2">The sequence shown here is derived from an EMBL/GenBank/DDBJ whole genome shotgun (WGS) entry which is preliminary data.</text>
</comment>
<feature type="compositionally biased region" description="Acidic residues" evidence="1">
    <location>
        <begin position="78"/>
        <end position="92"/>
    </location>
</feature>
<sequence length="180" mass="18849">PPRGRPTPPVPCKFSYGRPPDCPLGTASRCAAGLRLWQAIAAGCGARQASCCHRPPPLGDCPLQPRTVGEQERGGEGGGEEEEEEEEEEKEEEEARAACREAAGARPAPAPPPAEAQREVRGGGAARAEFGWARGAGDLFCQGWRRAEGSRGRGKASQKGGLPLRRREGGSAVDGRGALS</sequence>
<feature type="region of interest" description="Disordered" evidence="1">
    <location>
        <begin position="145"/>
        <end position="180"/>
    </location>
</feature>
<proteinExistence type="predicted"/>
<evidence type="ECO:0000313" key="2">
    <source>
        <dbReference type="EMBL" id="CAK0799119.1"/>
    </source>
</evidence>
<feature type="non-terminal residue" evidence="2">
    <location>
        <position position="1"/>
    </location>
</feature>
<evidence type="ECO:0000313" key="3">
    <source>
        <dbReference type="Proteomes" id="UP001189429"/>
    </source>
</evidence>
<protein>
    <submittedName>
        <fullName evidence="2">Uncharacterized protein</fullName>
    </submittedName>
</protein>
<evidence type="ECO:0000256" key="1">
    <source>
        <dbReference type="SAM" id="MobiDB-lite"/>
    </source>
</evidence>
<reference evidence="2" key="1">
    <citation type="submission" date="2023-10" db="EMBL/GenBank/DDBJ databases">
        <authorList>
            <person name="Chen Y."/>
            <person name="Shah S."/>
            <person name="Dougan E. K."/>
            <person name="Thang M."/>
            <person name="Chan C."/>
        </authorList>
    </citation>
    <scope>NUCLEOTIDE SEQUENCE [LARGE SCALE GENOMIC DNA]</scope>
</reference>
<keyword evidence="3" id="KW-1185">Reference proteome</keyword>
<dbReference type="EMBL" id="CAUYUJ010002087">
    <property type="protein sequence ID" value="CAK0799119.1"/>
    <property type="molecule type" value="Genomic_DNA"/>
</dbReference>